<accession>A0ABY0IC95</accession>
<comment type="caution">
    <text evidence="1">The sequence shown here is derived from an EMBL/GenBank/DDBJ whole genome shotgun (WGS) entry which is preliminary data.</text>
</comment>
<evidence type="ECO:0000313" key="1">
    <source>
        <dbReference type="EMBL" id="RZF20571.1"/>
    </source>
</evidence>
<proteinExistence type="predicted"/>
<gene>
    <name evidence="1" type="ORF">DAY19_11335</name>
</gene>
<name>A0ABY0IC95_9BACT</name>
<evidence type="ECO:0000313" key="2">
    <source>
        <dbReference type="Proteomes" id="UP000443582"/>
    </source>
</evidence>
<dbReference type="RefSeq" id="WP_115362515.1">
    <property type="nucleotide sequence ID" value="NZ_QDKL01000003.1"/>
</dbReference>
<reference evidence="2" key="1">
    <citation type="journal article" date="2019" name="Int. J. Syst. Evol. Microbiol.">
        <title>Halobacteriovorax valvorus sp. nov., a novel prokaryotic predator isolated from coastal seawater of China.</title>
        <authorList>
            <person name="Chen M.-X."/>
        </authorList>
    </citation>
    <scope>NUCLEOTIDE SEQUENCE [LARGE SCALE GENOMIC DNA]</scope>
    <source>
        <strain evidence="2">BL9</strain>
    </source>
</reference>
<protein>
    <submittedName>
        <fullName evidence="1">Uncharacterized protein</fullName>
    </submittedName>
</protein>
<sequence length="70" mass="7848">MSKLPTLEEAIEIVRPLVKYSVVENQKHIDLSVATADKRMISQQALMVIKNSIDKGLVDQKEINTKLGLD</sequence>
<dbReference type="Proteomes" id="UP000443582">
    <property type="component" value="Unassembled WGS sequence"/>
</dbReference>
<organism evidence="1 2">
    <name type="scientific">Halobacteriovorax vibrionivorans</name>
    <dbReference type="NCBI Taxonomy" id="2152716"/>
    <lineage>
        <taxon>Bacteria</taxon>
        <taxon>Pseudomonadati</taxon>
        <taxon>Bdellovibrionota</taxon>
        <taxon>Bacteriovoracia</taxon>
        <taxon>Bacteriovoracales</taxon>
        <taxon>Halobacteriovoraceae</taxon>
        <taxon>Halobacteriovorax</taxon>
    </lineage>
</organism>
<dbReference type="EMBL" id="QDKL01000003">
    <property type="protein sequence ID" value="RZF20571.1"/>
    <property type="molecule type" value="Genomic_DNA"/>
</dbReference>
<keyword evidence="2" id="KW-1185">Reference proteome</keyword>